<evidence type="ECO:0000313" key="4">
    <source>
        <dbReference type="WBParaSite" id="ACRNAN_scaffold2469.g18389.t1"/>
    </source>
</evidence>
<evidence type="ECO:0000256" key="1">
    <source>
        <dbReference type="ARBA" id="ARBA00022490"/>
    </source>
</evidence>
<evidence type="ECO:0000256" key="2">
    <source>
        <dbReference type="ARBA" id="ARBA00022694"/>
    </source>
</evidence>
<dbReference type="GO" id="GO:0016783">
    <property type="term" value="F:sulfurtransferase activity"/>
    <property type="evidence" value="ECO:0007669"/>
    <property type="project" value="TreeGrafter"/>
</dbReference>
<dbReference type="GO" id="GO:0005829">
    <property type="term" value="C:cytosol"/>
    <property type="evidence" value="ECO:0007669"/>
    <property type="project" value="TreeGrafter"/>
</dbReference>
<dbReference type="InterPro" id="IPR019407">
    <property type="entry name" value="CTU2"/>
</dbReference>
<dbReference type="WBParaSite" id="ACRNAN_scaffold2469.g18389.t1">
    <property type="protein sequence ID" value="ACRNAN_scaffold2469.g18389.t1"/>
    <property type="gene ID" value="ACRNAN_scaffold2469.g18389"/>
</dbReference>
<dbReference type="PANTHER" id="PTHR20882">
    <property type="entry name" value="CYTOPLASMIC TRNA 2-THIOLATION PROTEIN 2"/>
    <property type="match status" value="1"/>
</dbReference>
<dbReference type="Proteomes" id="UP000887540">
    <property type="component" value="Unplaced"/>
</dbReference>
<organism evidence="3 4">
    <name type="scientific">Acrobeloides nanus</name>
    <dbReference type="NCBI Taxonomy" id="290746"/>
    <lineage>
        <taxon>Eukaryota</taxon>
        <taxon>Metazoa</taxon>
        <taxon>Ecdysozoa</taxon>
        <taxon>Nematoda</taxon>
        <taxon>Chromadorea</taxon>
        <taxon>Rhabditida</taxon>
        <taxon>Tylenchina</taxon>
        <taxon>Cephalobomorpha</taxon>
        <taxon>Cephaloboidea</taxon>
        <taxon>Cephalobidae</taxon>
        <taxon>Acrobeloides</taxon>
    </lineage>
</organism>
<proteinExistence type="predicted"/>
<protein>
    <submittedName>
        <fullName evidence="4">Cytoplasmic tRNA 2-thiolation protein 2</fullName>
    </submittedName>
</protein>
<dbReference type="GO" id="GO:0000049">
    <property type="term" value="F:tRNA binding"/>
    <property type="evidence" value="ECO:0007669"/>
    <property type="project" value="InterPro"/>
</dbReference>
<name>A0A914DFL7_9BILA</name>
<reference evidence="4" key="1">
    <citation type="submission" date="2022-11" db="UniProtKB">
        <authorList>
            <consortium name="WormBaseParasite"/>
        </authorList>
    </citation>
    <scope>IDENTIFICATION</scope>
</reference>
<dbReference type="InterPro" id="IPR014729">
    <property type="entry name" value="Rossmann-like_a/b/a_fold"/>
</dbReference>
<dbReference type="AlphaFoldDB" id="A0A914DFL7"/>
<dbReference type="Gene3D" id="3.40.50.620">
    <property type="entry name" value="HUPs"/>
    <property type="match status" value="1"/>
</dbReference>
<keyword evidence="2" id="KW-0819">tRNA processing</keyword>
<accession>A0A914DFL7</accession>
<evidence type="ECO:0000313" key="3">
    <source>
        <dbReference type="Proteomes" id="UP000887540"/>
    </source>
</evidence>
<dbReference type="PANTHER" id="PTHR20882:SF14">
    <property type="entry name" value="CYTOPLASMIC TRNA 2-THIOLATION PROTEIN 2"/>
    <property type="match status" value="1"/>
</dbReference>
<sequence length="336" mass="37990">MIKHKFAYSLGTNRIYKDGKSKETIVMYTGDANSALLLSLVKQGMDQDSHRRLQIVPMIVSIFDELDEGKLHLLHQKALNFTEIFPWPWHFFHVSAILGPISTLPENSSISGTENIPLYKNLLASVASNSARNELKRLLFDLLLWRIAKLCQVDKVMVSENVESLSNISFNALCFGRGSSLSDLTSVIDKREPEVAFIRPMREIYDKEVHFLNENEGSSQYILKSTSQNPIIFDDKPVYNGINHRATGIQTLTSDFLSSLQTGGFPATMTTILSVSQKVVPLNKDQDHKCLFCRIRNSPEKEKILAEPKCCLPCNNIFKEIKSDDDLALLLKIIRN</sequence>
<keyword evidence="1" id="KW-0963">Cytoplasm</keyword>
<dbReference type="Pfam" id="PF10288">
    <property type="entry name" value="CTU2"/>
    <property type="match status" value="1"/>
</dbReference>
<keyword evidence="3" id="KW-1185">Reference proteome</keyword>
<dbReference type="GO" id="GO:0002143">
    <property type="term" value="P:tRNA wobble position uridine thiolation"/>
    <property type="evidence" value="ECO:0007669"/>
    <property type="project" value="TreeGrafter"/>
</dbReference>